<dbReference type="Gene3D" id="1.10.3450.10">
    <property type="entry name" value="TTHA0068-like"/>
    <property type="match status" value="1"/>
</dbReference>
<dbReference type="OrthoDB" id="165483at2"/>
<dbReference type="InterPro" id="IPR005500">
    <property type="entry name" value="DUF309"/>
</dbReference>
<evidence type="ECO:0000313" key="1">
    <source>
        <dbReference type="EMBL" id="OEH93538.1"/>
    </source>
</evidence>
<keyword evidence="2" id="KW-1185">Reference proteome</keyword>
<dbReference type="EMBL" id="MJEH01000011">
    <property type="protein sequence ID" value="OEH93538.1"/>
    <property type="molecule type" value="Genomic_DNA"/>
</dbReference>
<comment type="caution">
    <text evidence="1">The sequence shown here is derived from an EMBL/GenBank/DDBJ whole genome shotgun (WGS) entry which is preliminary data.</text>
</comment>
<gene>
    <name evidence="1" type="ORF">BFG57_00675</name>
</gene>
<dbReference type="SUPFAM" id="SSF140663">
    <property type="entry name" value="TTHA0068-like"/>
    <property type="match status" value="1"/>
</dbReference>
<proteinExistence type="predicted"/>
<dbReference type="InterPro" id="IPR023203">
    <property type="entry name" value="TTHA0068_sf"/>
</dbReference>
<accession>A0A1E5LHJ8</accession>
<reference evidence="1 2" key="1">
    <citation type="submission" date="2016-08" db="EMBL/GenBank/DDBJ databases">
        <title>Genome of Bacillus solimangrovi GH2-4.</title>
        <authorList>
            <person name="Lim S."/>
            <person name="Kim B.-C."/>
        </authorList>
    </citation>
    <scope>NUCLEOTIDE SEQUENCE [LARGE SCALE GENOMIC DNA]</scope>
    <source>
        <strain evidence="1 2">GH2-4</strain>
    </source>
</reference>
<dbReference type="PANTHER" id="PTHR34796:SF1">
    <property type="entry name" value="EXPRESSED PROTEIN"/>
    <property type="match status" value="1"/>
</dbReference>
<dbReference type="RefSeq" id="WP_069716441.1">
    <property type="nucleotide sequence ID" value="NZ_MJEH01000011.1"/>
</dbReference>
<protein>
    <recommendedName>
        <fullName evidence="3">DUF309 domain-containing protein</fullName>
    </recommendedName>
</protein>
<name>A0A1E5LHJ8_9BACI</name>
<organism evidence="1 2">
    <name type="scientific">Bacillus solimangrovi</name>
    <dbReference type="NCBI Taxonomy" id="1305675"/>
    <lineage>
        <taxon>Bacteria</taxon>
        <taxon>Bacillati</taxon>
        <taxon>Bacillota</taxon>
        <taxon>Bacilli</taxon>
        <taxon>Bacillales</taxon>
        <taxon>Bacillaceae</taxon>
        <taxon>Bacillus</taxon>
    </lineage>
</organism>
<dbReference type="STRING" id="1305675.BFG57_00675"/>
<sequence>MQYPKPYIEYLAYFHGPRDYFECHEILEEHWKKDSPNARKSYWVGLIQIAVGLYHYRLKNYNGAKKMLVNAYRIIEQNKSSFEQLSLDVNKLQYLLQTSIQKIETEQPYESIELPLTDPNLQQLCSNECEKMGVIWGTPSDFLNEQIIRKHTLRDRSDVIAEREKQLKQRHLDRH</sequence>
<evidence type="ECO:0000313" key="2">
    <source>
        <dbReference type="Proteomes" id="UP000095209"/>
    </source>
</evidence>
<dbReference type="PANTHER" id="PTHR34796">
    <property type="entry name" value="EXPRESSED PROTEIN"/>
    <property type="match status" value="1"/>
</dbReference>
<evidence type="ECO:0008006" key="3">
    <source>
        <dbReference type="Google" id="ProtNLM"/>
    </source>
</evidence>
<dbReference type="AlphaFoldDB" id="A0A1E5LHJ8"/>
<dbReference type="Pfam" id="PF03745">
    <property type="entry name" value="DUF309"/>
    <property type="match status" value="1"/>
</dbReference>
<dbReference type="Proteomes" id="UP000095209">
    <property type="component" value="Unassembled WGS sequence"/>
</dbReference>